<dbReference type="Proteomes" id="UP000463983">
    <property type="component" value="Chromosome"/>
</dbReference>
<dbReference type="InterPro" id="IPR050297">
    <property type="entry name" value="LipidA_mod_glycosyltrf_83"/>
</dbReference>
<feature type="transmembrane region" description="Helical" evidence="8">
    <location>
        <begin position="298"/>
        <end position="318"/>
    </location>
</feature>
<dbReference type="KEGG" id="caqa:MICH65_0479"/>
<evidence type="ECO:0000256" key="3">
    <source>
        <dbReference type="ARBA" id="ARBA00022676"/>
    </source>
</evidence>
<feature type="transmembrane region" description="Helical" evidence="8">
    <location>
        <begin position="170"/>
        <end position="201"/>
    </location>
</feature>
<organism evidence="10 11">
    <name type="scientific">Candidatus Chazhemtobacterium aquaticus</name>
    <dbReference type="NCBI Taxonomy" id="2715735"/>
    <lineage>
        <taxon>Bacteria</taxon>
        <taxon>Candidatus Chazhemtobacteraceae</taxon>
        <taxon>Candidatus Chazhemtobacterium</taxon>
    </lineage>
</organism>
<feature type="transmembrane region" description="Helical" evidence="8">
    <location>
        <begin position="324"/>
        <end position="344"/>
    </location>
</feature>
<dbReference type="GO" id="GO:0009103">
    <property type="term" value="P:lipopolysaccharide biosynthetic process"/>
    <property type="evidence" value="ECO:0007669"/>
    <property type="project" value="UniProtKB-ARBA"/>
</dbReference>
<evidence type="ECO:0000313" key="11">
    <source>
        <dbReference type="Proteomes" id="UP000463983"/>
    </source>
</evidence>
<name>A0A857NAR6_9BACT</name>
<evidence type="ECO:0000256" key="7">
    <source>
        <dbReference type="ARBA" id="ARBA00023136"/>
    </source>
</evidence>
<feature type="transmembrane region" description="Helical" evidence="8">
    <location>
        <begin position="122"/>
        <end position="139"/>
    </location>
</feature>
<feature type="transmembrane region" description="Helical" evidence="8">
    <location>
        <begin position="98"/>
        <end position="116"/>
    </location>
</feature>
<keyword evidence="7 8" id="KW-0472">Membrane</keyword>
<reference evidence="11" key="1">
    <citation type="journal article" date="2020" name="Microorganisms">
        <title>Complete Genome of a Member of a New Bacterial Lineage in the Microgenomates Group Reveals an Unusual Nucleotide Composition Disparity Between Two Strands of DNA and Limited Metabolic Potential.</title>
        <authorList>
            <person name="Kadnikov V.V."/>
            <person name="Mardanov A.V."/>
            <person name="Beletsky A.V."/>
            <person name="Karnachuk O.V."/>
            <person name="Ravin N.V."/>
        </authorList>
    </citation>
    <scope>NUCLEOTIDE SEQUENCE [LARGE SCALE GENOMIC DNA]</scope>
</reference>
<evidence type="ECO:0000256" key="8">
    <source>
        <dbReference type="SAM" id="Phobius"/>
    </source>
</evidence>
<dbReference type="Pfam" id="PF02366">
    <property type="entry name" value="PMT"/>
    <property type="match status" value="1"/>
</dbReference>
<dbReference type="GO" id="GO:0016763">
    <property type="term" value="F:pentosyltransferase activity"/>
    <property type="evidence" value="ECO:0007669"/>
    <property type="project" value="TreeGrafter"/>
</dbReference>
<keyword evidence="4" id="KW-0808">Transferase</keyword>
<evidence type="ECO:0000256" key="1">
    <source>
        <dbReference type="ARBA" id="ARBA00004651"/>
    </source>
</evidence>
<keyword evidence="11" id="KW-1185">Reference proteome</keyword>
<evidence type="ECO:0000256" key="2">
    <source>
        <dbReference type="ARBA" id="ARBA00022475"/>
    </source>
</evidence>
<dbReference type="GO" id="GO:0006493">
    <property type="term" value="P:protein O-linked glycosylation"/>
    <property type="evidence" value="ECO:0007669"/>
    <property type="project" value="InterPro"/>
</dbReference>
<dbReference type="GO" id="GO:0000030">
    <property type="term" value="F:mannosyltransferase activity"/>
    <property type="evidence" value="ECO:0007669"/>
    <property type="project" value="InterPro"/>
</dbReference>
<evidence type="ECO:0000259" key="9">
    <source>
        <dbReference type="Pfam" id="PF02366"/>
    </source>
</evidence>
<dbReference type="EMBL" id="CP047901">
    <property type="protein sequence ID" value="QHO63460.1"/>
    <property type="molecule type" value="Genomic_DNA"/>
</dbReference>
<keyword evidence="6 8" id="KW-1133">Transmembrane helix</keyword>
<keyword evidence="3" id="KW-0328">Glycosyltransferase</keyword>
<feature type="transmembrane region" description="Helical" evidence="8">
    <location>
        <begin position="270"/>
        <end position="291"/>
    </location>
</feature>
<feature type="transmembrane region" description="Helical" evidence="8">
    <location>
        <begin position="351"/>
        <end position="371"/>
    </location>
</feature>
<dbReference type="PANTHER" id="PTHR33908:SF11">
    <property type="entry name" value="MEMBRANE PROTEIN"/>
    <property type="match status" value="1"/>
</dbReference>
<protein>
    <recommendedName>
        <fullName evidence="9">ArnT-like N-terminal domain-containing protein</fullName>
    </recommendedName>
</protein>
<dbReference type="PANTHER" id="PTHR33908">
    <property type="entry name" value="MANNOSYLTRANSFERASE YKCB-RELATED"/>
    <property type="match status" value="1"/>
</dbReference>
<comment type="subcellular location">
    <subcellularLocation>
        <location evidence="1">Cell membrane</location>
        <topology evidence="1">Multi-pass membrane protein</topology>
    </subcellularLocation>
</comment>
<feature type="transmembrane region" description="Helical" evidence="8">
    <location>
        <begin position="213"/>
        <end position="231"/>
    </location>
</feature>
<feature type="transmembrane region" description="Helical" evidence="8">
    <location>
        <begin position="12"/>
        <end position="31"/>
    </location>
</feature>
<evidence type="ECO:0000256" key="5">
    <source>
        <dbReference type="ARBA" id="ARBA00022692"/>
    </source>
</evidence>
<sequence>MATSSIKTQLRQLLVPKTFLLLIFLFALYFLTRLINLDAIPVFADEAIYIRWAQIMKNEPTLRFLPLSDGKQPLFMWLIIPFLKFVSDPVIAGRLTSVAAGFGTLVGLLALVWYITRSRFSAVLAALLYILTPYTLFFDRMALADSLLAMFSVWSAFFGILLINHPRLDLSLLLGFVLGGAFITKSPGLFFILLQPTLLLIVTTRRKTHFLKILSGWFIAFLLGFAIYNILRLGPNFHLISSRNLDYIFPVSEAITHPLNPLTGNLKATFSWFTLLLTWPVFILLLLSPFANAKKSPYIFALIFWSLLPLLAQAFVAKVYTPRYLLYIIPLLLVVTTISLSDLSKRLKPRLFSILLVVVFAFLGFSSFTLLTNPTQARLPERMRSGYFREWTAGYGLKEIAAYLEQRSQSATLVVGTEGYFGTLPDGLQIYTEGKPNITVIGVGQPVTKLPESLLNSLEEHEVYLLVNNTRNLLTPIELTKLEPIATYPRLPPLSGEAEYLEFFRLHPQPVR</sequence>
<evidence type="ECO:0000256" key="4">
    <source>
        <dbReference type="ARBA" id="ARBA00022679"/>
    </source>
</evidence>
<dbReference type="AlphaFoldDB" id="A0A857NAR6"/>
<dbReference type="RefSeq" id="WP_161931841.1">
    <property type="nucleotide sequence ID" value="NZ_CP047901.1"/>
</dbReference>
<feature type="transmembrane region" description="Helical" evidence="8">
    <location>
        <begin position="146"/>
        <end position="164"/>
    </location>
</feature>
<gene>
    <name evidence="10" type="ORF">MICH65_0479</name>
</gene>
<accession>A0A857NAR6</accession>
<keyword evidence="2" id="KW-1003">Cell membrane</keyword>
<proteinExistence type="predicted"/>
<evidence type="ECO:0000256" key="6">
    <source>
        <dbReference type="ARBA" id="ARBA00022989"/>
    </source>
</evidence>
<dbReference type="InterPro" id="IPR003342">
    <property type="entry name" value="ArnT-like_N"/>
</dbReference>
<dbReference type="GO" id="GO:0005886">
    <property type="term" value="C:plasma membrane"/>
    <property type="evidence" value="ECO:0007669"/>
    <property type="project" value="UniProtKB-SubCell"/>
</dbReference>
<evidence type="ECO:0000313" key="10">
    <source>
        <dbReference type="EMBL" id="QHO63460.1"/>
    </source>
</evidence>
<keyword evidence="5 8" id="KW-0812">Transmembrane</keyword>
<feature type="domain" description="ArnT-like N-terminal" evidence="9">
    <location>
        <begin position="70"/>
        <end position="217"/>
    </location>
</feature>